<organism evidence="1 2">
    <name type="scientific">Thalassospira tepidiphila MCCC 1A03514</name>
    <dbReference type="NCBI Taxonomy" id="1177930"/>
    <lineage>
        <taxon>Bacteria</taxon>
        <taxon>Pseudomonadati</taxon>
        <taxon>Pseudomonadota</taxon>
        <taxon>Alphaproteobacteria</taxon>
        <taxon>Rhodospirillales</taxon>
        <taxon>Thalassospiraceae</taxon>
        <taxon>Thalassospira</taxon>
    </lineage>
</organism>
<dbReference type="EMBL" id="JPVZ01000002">
    <property type="protein sequence ID" value="OAZ11203.1"/>
    <property type="molecule type" value="Genomic_DNA"/>
</dbReference>
<protein>
    <submittedName>
        <fullName evidence="1">Uncharacterized protein</fullName>
    </submittedName>
</protein>
<evidence type="ECO:0000313" key="2">
    <source>
        <dbReference type="Proteomes" id="UP000094009"/>
    </source>
</evidence>
<dbReference type="Proteomes" id="UP000094009">
    <property type="component" value="Unassembled WGS sequence"/>
</dbReference>
<name>A0A853L291_9PROT</name>
<dbReference type="AlphaFoldDB" id="A0A853L291"/>
<gene>
    <name evidence="1" type="ORF">TH4_06650</name>
</gene>
<reference evidence="1 2" key="1">
    <citation type="submission" date="2014-07" db="EMBL/GenBank/DDBJ databases">
        <title>Draft genome sequence of Thalassospira tepidiphila 1-1B.</title>
        <authorList>
            <person name="Lai Q."/>
            <person name="Shao Z."/>
        </authorList>
    </citation>
    <scope>NUCLEOTIDE SEQUENCE [LARGE SCALE GENOMIC DNA]</scope>
    <source>
        <strain evidence="1 2">MCCC 1A03514</strain>
    </source>
</reference>
<proteinExistence type="predicted"/>
<comment type="caution">
    <text evidence="1">The sequence shown here is derived from an EMBL/GenBank/DDBJ whole genome shotgun (WGS) entry which is preliminary data.</text>
</comment>
<dbReference type="InterPro" id="IPR029044">
    <property type="entry name" value="Nucleotide-diphossugar_trans"/>
</dbReference>
<evidence type="ECO:0000313" key="1">
    <source>
        <dbReference type="EMBL" id="OAZ11203.1"/>
    </source>
</evidence>
<dbReference type="RefSeq" id="WP_064780356.1">
    <property type="nucleotide sequence ID" value="NZ_JPVZ01000002.1"/>
</dbReference>
<dbReference type="Gene3D" id="3.90.550.10">
    <property type="entry name" value="Spore Coat Polysaccharide Biosynthesis Protein SpsA, Chain A"/>
    <property type="match status" value="1"/>
</dbReference>
<accession>A0A853L291</accession>
<sequence length="731" mass="79914">MTEQHGMPLDGRTVVAALVDEGLALMVGVGSALPATIDIYLNSQSDAKVQASIISWRRHDAEPDNAYGFVALLPMKDVSARRLKTALFRGAGKPREYRIDNRQQRIEAVLSSVADQSGPAFATVIDGLIEALLAGDPDKKRLSKVAALVQSAARSNGFIEVLGGLEEGDVYIQGWSSGFPTGRTRVIAMADSPILAELTSADFQRDDLGDEASGVTGLMLGDKPINPKKLKRVYFRGRDTWYSIEVYQHRVLVAPPYVPAHIRSVLDRVRAPEKILHTLKMAAHRFDGRDTVSELDRPVRIGIDFSLLIEGSGVLISGWMLDPDRAVKDVSLRVGGEVVRIDDHWTRQSRADVTDAFANDPMFSGMNPARNNHGFLVFCPLDVTPPSDQATYLELGISDAFPAYCPLNPTRASARQALSRVLPSLDPRSVTASNSIERQFGPMLQAMTAQRPYAVDIHDIGDFDEDAPVTLVVGVDDTINDIGVTIALLGLDSATRHLPIVIAGPVESFDQVGSEILRLAAFYKLNTRIVFAEGVEDYCDALEVGVDATNSETVGLVSAHILPRDDGWFDQLHAAYIKRGNKVLVSPTILFEDDSVRWAGTWINSNANGGQYLSDRYVGYPCAVLADAQPSEVSAGTLECCILPRKAFKDSDGFTRGYIGPAEKSLDLALKLRMAGTPSYWIPDVEVLGSEQSISKAPAWEELSNRLDRWAFDRRWSLVVSNLRSHNNAVD</sequence>
<dbReference type="SUPFAM" id="SSF53448">
    <property type="entry name" value="Nucleotide-diphospho-sugar transferases"/>
    <property type="match status" value="1"/>
</dbReference>